<name>A0A316DY23_9BACT</name>
<keyword evidence="5 8" id="KW-0812">Transmembrane</keyword>
<evidence type="ECO:0000256" key="8">
    <source>
        <dbReference type="SAM" id="Phobius"/>
    </source>
</evidence>
<gene>
    <name evidence="9" type="ORF">LV89_03514</name>
</gene>
<evidence type="ECO:0000313" key="9">
    <source>
        <dbReference type="EMBL" id="PWK22129.1"/>
    </source>
</evidence>
<dbReference type="PANTHER" id="PTHR21716">
    <property type="entry name" value="TRANSMEMBRANE PROTEIN"/>
    <property type="match status" value="1"/>
</dbReference>
<evidence type="ECO:0000256" key="7">
    <source>
        <dbReference type="ARBA" id="ARBA00023136"/>
    </source>
</evidence>
<dbReference type="GO" id="GO:0005886">
    <property type="term" value="C:plasma membrane"/>
    <property type="evidence" value="ECO:0007669"/>
    <property type="project" value="UniProtKB-SubCell"/>
</dbReference>
<evidence type="ECO:0000256" key="6">
    <source>
        <dbReference type="ARBA" id="ARBA00022989"/>
    </source>
</evidence>
<protein>
    <submittedName>
        <fullName evidence="9">Putative PurR-regulated permease PerM</fullName>
    </submittedName>
</protein>
<dbReference type="OrthoDB" id="9793390at2"/>
<evidence type="ECO:0000256" key="2">
    <source>
        <dbReference type="ARBA" id="ARBA00009773"/>
    </source>
</evidence>
<keyword evidence="3" id="KW-0813">Transport</keyword>
<dbReference type="Pfam" id="PF01594">
    <property type="entry name" value="AI-2E_transport"/>
    <property type="match status" value="1"/>
</dbReference>
<dbReference type="Proteomes" id="UP000245489">
    <property type="component" value="Unassembled WGS sequence"/>
</dbReference>
<dbReference type="InterPro" id="IPR002549">
    <property type="entry name" value="AI-2E-like"/>
</dbReference>
<evidence type="ECO:0000256" key="5">
    <source>
        <dbReference type="ARBA" id="ARBA00022692"/>
    </source>
</evidence>
<comment type="subcellular location">
    <subcellularLocation>
        <location evidence="1">Cell membrane</location>
        <topology evidence="1">Multi-pass membrane protein</topology>
    </subcellularLocation>
</comment>
<feature type="transmembrane region" description="Helical" evidence="8">
    <location>
        <begin position="7"/>
        <end position="25"/>
    </location>
</feature>
<proteinExistence type="inferred from homology"/>
<feature type="transmembrane region" description="Helical" evidence="8">
    <location>
        <begin position="201"/>
        <end position="223"/>
    </location>
</feature>
<dbReference type="PANTHER" id="PTHR21716:SF53">
    <property type="entry name" value="PERMEASE PERM-RELATED"/>
    <property type="match status" value="1"/>
</dbReference>
<evidence type="ECO:0000256" key="1">
    <source>
        <dbReference type="ARBA" id="ARBA00004651"/>
    </source>
</evidence>
<organism evidence="9 10">
    <name type="scientific">Arcicella aurantiaca</name>
    <dbReference type="NCBI Taxonomy" id="591202"/>
    <lineage>
        <taxon>Bacteria</taxon>
        <taxon>Pseudomonadati</taxon>
        <taxon>Bacteroidota</taxon>
        <taxon>Cytophagia</taxon>
        <taxon>Cytophagales</taxon>
        <taxon>Flectobacillaceae</taxon>
        <taxon>Arcicella</taxon>
    </lineage>
</organism>
<comment type="caution">
    <text evidence="9">The sequence shown here is derived from an EMBL/GenBank/DDBJ whole genome shotgun (WGS) entry which is preliminary data.</text>
</comment>
<evidence type="ECO:0000256" key="3">
    <source>
        <dbReference type="ARBA" id="ARBA00022448"/>
    </source>
</evidence>
<dbReference type="AlphaFoldDB" id="A0A316DY23"/>
<sequence length="395" mass="44165">MNYKLPFIGKLAFALISITIFVYWLMVLQDILVPIFISVILSMAIFPVANWLEKKGLGRILSVTFTMLLFTMIMIGVIWLASIQIADFGEMLPQLEKRFTLWFNQIQRWAESIFHIGKKTQLARLRQYGTGFLSTGGTIFTTALSTTGSVLGNLSLIPIYMFFFLYYRDFFRMFFYKVFRNINRKRIDAVLNKIYEVVHSYLTGLVTVTIIVGGLNTIGLLILGIDYAVFFGFLAAALLVIPFIGILIGSILPIIIALITKDSPMYAVGVAGVFIFVQFLEGNFITPQVVGSKISINGLVAIIALLLGSALWGIAGMALSLPTIAILKVVFDAVPDLKPFGYILGEPDHDRLRQDKKRDMQSFVPDLVESIVETTEDVKSLVSGKKRKSKPEKID</sequence>
<keyword evidence="6 8" id="KW-1133">Transmembrane helix</keyword>
<feature type="transmembrane region" description="Helical" evidence="8">
    <location>
        <begin position="266"/>
        <end position="286"/>
    </location>
</feature>
<feature type="transmembrane region" description="Helical" evidence="8">
    <location>
        <begin position="64"/>
        <end position="86"/>
    </location>
</feature>
<keyword evidence="7 8" id="KW-0472">Membrane</keyword>
<feature type="transmembrane region" description="Helical" evidence="8">
    <location>
        <begin position="298"/>
        <end position="319"/>
    </location>
</feature>
<evidence type="ECO:0000256" key="4">
    <source>
        <dbReference type="ARBA" id="ARBA00022475"/>
    </source>
</evidence>
<keyword evidence="10" id="KW-1185">Reference proteome</keyword>
<feature type="transmembrane region" description="Helical" evidence="8">
    <location>
        <begin position="31"/>
        <end position="52"/>
    </location>
</feature>
<dbReference type="RefSeq" id="WP_109744205.1">
    <property type="nucleotide sequence ID" value="NZ_QGGO01000021.1"/>
</dbReference>
<keyword evidence="4" id="KW-1003">Cell membrane</keyword>
<evidence type="ECO:0000313" key="10">
    <source>
        <dbReference type="Proteomes" id="UP000245489"/>
    </source>
</evidence>
<dbReference type="EMBL" id="QGGO01000021">
    <property type="protein sequence ID" value="PWK22129.1"/>
    <property type="molecule type" value="Genomic_DNA"/>
</dbReference>
<comment type="similarity">
    <text evidence="2">Belongs to the autoinducer-2 exporter (AI-2E) (TC 2.A.86) family.</text>
</comment>
<accession>A0A316DY23</accession>
<feature type="transmembrane region" description="Helical" evidence="8">
    <location>
        <begin position="229"/>
        <end position="259"/>
    </location>
</feature>
<feature type="transmembrane region" description="Helical" evidence="8">
    <location>
        <begin position="150"/>
        <end position="167"/>
    </location>
</feature>
<reference evidence="9 10" key="1">
    <citation type="submission" date="2018-05" db="EMBL/GenBank/DDBJ databases">
        <title>Genomic Encyclopedia of Archaeal and Bacterial Type Strains, Phase II (KMG-II): from individual species to whole genera.</title>
        <authorList>
            <person name="Goeker M."/>
        </authorList>
    </citation>
    <scope>NUCLEOTIDE SEQUENCE [LARGE SCALE GENOMIC DNA]</scope>
    <source>
        <strain evidence="9 10">DSM 22214</strain>
    </source>
</reference>